<keyword evidence="1" id="KW-0732">Signal</keyword>
<evidence type="ECO:0000313" key="3">
    <source>
        <dbReference type="EMBL" id="DAB38933.1"/>
    </source>
</evidence>
<evidence type="ECO:0000313" key="4">
    <source>
        <dbReference type="Proteomes" id="UP000228859"/>
    </source>
</evidence>
<dbReference type="InterPro" id="IPR013766">
    <property type="entry name" value="Thioredoxin_domain"/>
</dbReference>
<reference evidence="3 4" key="1">
    <citation type="journal article" date="2017" name="Front. Microbiol.">
        <title>Comparative Genomic Analysis of the Class Epsilonproteobacteria and Proposed Reclassification to Epsilonbacteraeota (phyl. nov.).</title>
        <authorList>
            <person name="Waite D.W."/>
            <person name="Vanwonterghem I."/>
            <person name="Rinke C."/>
            <person name="Parks D.H."/>
            <person name="Zhang Y."/>
            <person name="Takai K."/>
            <person name="Sievert S.M."/>
            <person name="Simon J."/>
            <person name="Campbell B.J."/>
            <person name="Hanson T.E."/>
            <person name="Woyke T."/>
            <person name="Klotz M.G."/>
            <person name="Hugenholtz P."/>
        </authorList>
    </citation>
    <scope>NUCLEOTIDE SEQUENCE [LARGE SCALE GENOMIC DNA]</scope>
    <source>
        <strain evidence="3">UBA12443</strain>
    </source>
</reference>
<proteinExistence type="predicted"/>
<feature type="domain" description="Thioredoxin" evidence="2">
    <location>
        <begin position="30"/>
        <end position="118"/>
    </location>
</feature>
<dbReference type="Pfam" id="PF00085">
    <property type="entry name" value="Thioredoxin"/>
    <property type="match status" value="1"/>
</dbReference>
<accession>A0A2D3WQF4</accession>
<sequence>MKFFALLATLSLSLLAAELQPHPYAIVKKEIGKGQVVMVEAGSTMCQACKEMAELLYAEKQIDPKRKIFFVNVGEERDAARALKIQMIPTQIVYDAQGREIDRHIGGFTTDGLKRFLAKHKI</sequence>
<dbReference type="InterPro" id="IPR036249">
    <property type="entry name" value="Thioredoxin-like_sf"/>
</dbReference>
<name>A0A2D3WQF4_9BACT</name>
<dbReference type="PANTHER" id="PTHR45663:SF11">
    <property type="entry name" value="GEO12009P1"/>
    <property type="match status" value="1"/>
</dbReference>
<dbReference type="GO" id="GO:0005829">
    <property type="term" value="C:cytosol"/>
    <property type="evidence" value="ECO:0007669"/>
    <property type="project" value="TreeGrafter"/>
</dbReference>
<dbReference type="GO" id="GO:0045454">
    <property type="term" value="P:cell redox homeostasis"/>
    <property type="evidence" value="ECO:0007669"/>
    <property type="project" value="TreeGrafter"/>
</dbReference>
<dbReference type="AlphaFoldDB" id="A0A2D3WQF4"/>
<dbReference type="Gene3D" id="3.40.30.10">
    <property type="entry name" value="Glutaredoxin"/>
    <property type="match status" value="1"/>
</dbReference>
<evidence type="ECO:0000256" key="1">
    <source>
        <dbReference type="SAM" id="SignalP"/>
    </source>
</evidence>
<feature type="chain" id="PRO_5013777020" description="Thioredoxin domain-containing protein" evidence="1">
    <location>
        <begin position="17"/>
        <end position="122"/>
    </location>
</feature>
<organism evidence="3 4">
    <name type="scientific">Sulfuricurvum kujiense</name>
    <dbReference type="NCBI Taxonomy" id="148813"/>
    <lineage>
        <taxon>Bacteria</taxon>
        <taxon>Pseudomonadati</taxon>
        <taxon>Campylobacterota</taxon>
        <taxon>Epsilonproteobacteria</taxon>
        <taxon>Campylobacterales</taxon>
        <taxon>Sulfurimonadaceae</taxon>
        <taxon>Sulfuricurvum</taxon>
    </lineage>
</organism>
<gene>
    <name evidence="3" type="ORF">CFH83_03405</name>
</gene>
<dbReference type="RefSeq" id="WP_294895408.1">
    <property type="nucleotide sequence ID" value="NZ_DLUI01000053.1"/>
</dbReference>
<dbReference type="SUPFAM" id="SSF52833">
    <property type="entry name" value="Thioredoxin-like"/>
    <property type="match status" value="1"/>
</dbReference>
<dbReference type="EMBL" id="DLUI01000053">
    <property type="protein sequence ID" value="DAB38933.1"/>
    <property type="molecule type" value="Genomic_DNA"/>
</dbReference>
<dbReference type="PANTHER" id="PTHR45663">
    <property type="entry name" value="GEO12009P1"/>
    <property type="match status" value="1"/>
</dbReference>
<dbReference type="Proteomes" id="UP000228859">
    <property type="component" value="Unassembled WGS sequence"/>
</dbReference>
<protein>
    <recommendedName>
        <fullName evidence="2">Thioredoxin domain-containing protein</fullName>
    </recommendedName>
</protein>
<evidence type="ECO:0000259" key="2">
    <source>
        <dbReference type="Pfam" id="PF00085"/>
    </source>
</evidence>
<feature type="signal peptide" evidence="1">
    <location>
        <begin position="1"/>
        <end position="16"/>
    </location>
</feature>
<dbReference type="GO" id="GO:0015035">
    <property type="term" value="F:protein-disulfide reductase activity"/>
    <property type="evidence" value="ECO:0007669"/>
    <property type="project" value="TreeGrafter"/>
</dbReference>
<dbReference type="CDD" id="cd02947">
    <property type="entry name" value="TRX_family"/>
    <property type="match status" value="1"/>
</dbReference>
<comment type="caution">
    <text evidence="3">The sequence shown here is derived from an EMBL/GenBank/DDBJ whole genome shotgun (WGS) entry which is preliminary data.</text>
</comment>